<dbReference type="EMBL" id="JACDUT010000005">
    <property type="protein sequence ID" value="MBA2875088.1"/>
    <property type="molecule type" value="Genomic_DNA"/>
</dbReference>
<keyword evidence="1" id="KW-0418">Kinase</keyword>
<proteinExistence type="predicted"/>
<name>A0A7V9Z6T8_9BACL</name>
<dbReference type="AlphaFoldDB" id="A0A7V9Z6T8"/>
<evidence type="ECO:0000313" key="2">
    <source>
        <dbReference type="Proteomes" id="UP000523087"/>
    </source>
</evidence>
<protein>
    <submittedName>
        <fullName evidence="1">Nucleoside diphosphate kinase</fullName>
    </submittedName>
</protein>
<dbReference type="GO" id="GO:0016301">
    <property type="term" value="F:kinase activity"/>
    <property type="evidence" value="ECO:0007669"/>
    <property type="project" value="UniProtKB-KW"/>
</dbReference>
<keyword evidence="1" id="KW-0808">Transferase</keyword>
<reference evidence="1 2" key="1">
    <citation type="submission" date="2020-07" db="EMBL/GenBank/DDBJ databases">
        <title>Genomic Encyclopedia of Type Strains, Phase IV (KMG-IV): sequencing the most valuable type-strain genomes for metagenomic binning, comparative biology and taxonomic classification.</title>
        <authorList>
            <person name="Goeker M."/>
        </authorList>
    </citation>
    <scope>NUCLEOTIDE SEQUENCE [LARGE SCALE GENOMIC DNA]</scope>
    <source>
        <strain evidence="1 2">DSM 15730</strain>
    </source>
</reference>
<gene>
    <name evidence="1" type="ORF">HNR31_001861</name>
</gene>
<dbReference type="Proteomes" id="UP000523087">
    <property type="component" value="Unassembled WGS sequence"/>
</dbReference>
<keyword evidence="2" id="KW-1185">Reference proteome</keyword>
<comment type="caution">
    <text evidence="1">The sequence shown here is derived from an EMBL/GenBank/DDBJ whole genome shotgun (WGS) entry which is preliminary data.</text>
</comment>
<evidence type="ECO:0000313" key="1">
    <source>
        <dbReference type="EMBL" id="MBA2875088.1"/>
    </source>
</evidence>
<accession>A0A7V9Z6T8</accession>
<sequence>MDHFHEETIVQKKDIQHVVEKFRKRGIKVSACKPRIMLSLSCLTTPVTKSNE</sequence>
<organism evidence="1 2">
    <name type="scientific">Thermaerobacillus caldiproteolyticus</name>
    <dbReference type="NCBI Taxonomy" id="247480"/>
    <lineage>
        <taxon>Bacteria</taxon>
        <taxon>Bacillati</taxon>
        <taxon>Bacillota</taxon>
        <taxon>Bacilli</taxon>
        <taxon>Bacillales</taxon>
        <taxon>Anoxybacillaceae</taxon>
        <taxon>Thermaerobacillus</taxon>
    </lineage>
</organism>